<evidence type="ECO:0000256" key="2">
    <source>
        <dbReference type="ARBA" id="ARBA00006193"/>
    </source>
</evidence>
<dbReference type="GeneID" id="104950651"/>
<protein>
    <submittedName>
        <fullName evidence="7">Transmembrane 4 L6 family member 4-like</fullName>
    </submittedName>
</protein>
<organism evidence="6 7">
    <name type="scientific">Notothenia coriiceps</name>
    <name type="common">black rockcod</name>
    <dbReference type="NCBI Taxonomy" id="8208"/>
    <lineage>
        <taxon>Eukaryota</taxon>
        <taxon>Metazoa</taxon>
        <taxon>Chordata</taxon>
        <taxon>Craniata</taxon>
        <taxon>Vertebrata</taxon>
        <taxon>Euteleostomi</taxon>
        <taxon>Actinopterygii</taxon>
        <taxon>Neopterygii</taxon>
        <taxon>Teleostei</taxon>
        <taxon>Neoteleostei</taxon>
        <taxon>Acanthomorphata</taxon>
        <taxon>Eupercaria</taxon>
        <taxon>Perciformes</taxon>
        <taxon>Notothenioidei</taxon>
        <taxon>Nototheniidae</taxon>
        <taxon>Notothenia</taxon>
    </lineage>
</organism>
<evidence type="ECO:0000313" key="7">
    <source>
        <dbReference type="RefSeq" id="XP_010775498.1"/>
    </source>
</evidence>
<reference evidence="7" key="1">
    <citation type="submission" date="2025-08" db="UniProtKB">
        <authorList>
            <consortium name="RefSeq"/>
        </authorList>
    </citation>
    <scope>IDENTIFICATION</scope>
    <source>
        <tissue evidence="7">Muscle</tissue>
    </source>
</reference>
<accession>A0A6I9NK91</accession>
<keyword evidence="5" id="KW-0472">Membrane</keyword>
<evidence type="ECO:0000313" key="6">
    <source>
        <dbReference type="Proteomes" id="UP000504611"/>
    </source>
</evidence>
<comment type="subcellular location">
    <subcellularLocation>
        <location evidence="1">Membrane</location>
        <topology evidence="1">Multi-pass membrane protein</topology>
    </subcellularLocation>
</comment>
<dbReference type="Pfam" id="PF05805">
    <property type="entry name" value="L6_membrane"/>
    <property type="match status" value="1"/>
</dbReference>
<dbReference type="PANTHER" id="PTHR14198">
    <property type="entry name" value="TRANSMEMBRANE 4 L6 FAMILY MEMBER 1-RELATED"/>
    <property type="match status" value="1"/>
</dbReference>
<sequence>MLLSIAFAAVGVAGAFYSFIVALIGLNSGPLCYAEGEWTTPFKHRNTSYLAESFLWGKCVEPKNVVQFNIGLFLALMATSCLQALLCAAQIINGLAGCLFGACNENKLDEAPLSS</sequence>
<gene>
    <name evidence="7" type="primary">LOC104950651</name>
</gene>
<dbReference type="OrthoDB" id="9937421at2759"/>
<dbReference type="Proteomes" id="UP000504611">
    <property type="component" value="Unplaced"/>
</dbReference>
<evidence type="ECO:0000256" key="1">
    <source>
        <dbReference type="ARBA" id="ARBA00004141"/>
    </source>
</evidence>
<evidence type="ECO:0000256" key="5">
    <source>
        <dbReference type="ARBA" id="ARBA00023136"/>
    </source>
</evidence>
<proteinExistence type="inferred from homology"/>
<dbReference type="KEGG" id="ncc:104950651"/>
<dbReference type="AlphaFoldDB" id="A0A6I9NK91"/>
<comment type="similarity">
    <text evidence="2">Belongs to the L6 tetraspanin family.</text>
</comment>
<evidence type="ECO:0000256" key="4">
    <source>
        <dbReference type="ARBA" id="ARBA00022989"/>
    </source>
</evidence>
<dbReference type="GO" id="GO:0016020">
    <property type="term" value="C:membrane"/>
    <property type="evidence" value="ECO:0007669"/>
    <property type="project" value="UniProtKB-SubCell"/>
</dbReference>
<dbReference type="RefSeq" id="XP_010775498.1">
    <property type="nucleotide sequence ID" value="XM_010777196.1"/>
</dbReference>
<keyword evidence="4" id="KW-1133">Transmembrane helix</keyword>
<keyword evidence="6" id="KW-1185">Reference proteome</keyword>
<name>A0A6I9NK91_9TELE</name>
<dbReference type="InterPro" id="IPR008661">
    <property type="entry name" value="L6_membrane"/>
</dbReference>
<keyword evidence="3" id="KW-0812">Transmembrane</keyword>
<evidence type="ECO:0000256" key="3">
    <source>
        <dbReference type="ARBA" id="ARBA00022692"/>
    </source>
</evidence>
<dbReference type="PANTHER" id="PTHR14198:SF23">
    <property type="entry name" value="SI:CH211-137I24.10"/>
    <property type="match status" value="1"/>
</dbReference>